<proteinExistence type="predicted"/>
<keyword evidence="3" id="KW-1185">Reference proteome</keyword>
<feature type="transmembrane region" description="Helical" evidence="1">
    <location>
        <begin position="330"/>
        <end position="351"/>
    </location>
</feature>
<keyword evidence="1" id="KW-0812">Transmembrane</keyword>
<dbReference type="Proteomes" id="UP000295063">
    <property type="component" value="Unassembled WGS sequence"/>
</dbReference>
<organism evidence="2 3">
    <name type="scientific">Anaerospora hongkongensis</name>
    <dbReference type="NCBI Taxonomy" id="244830"/>
    <lineage>
        <taxon>Bacteria</taxon>
        <taxon>Bacillati</taxon>
        <taxon>Bacillota</taxon>
        <taxon>Negativicutes</taxon>
        <taxon>Selenomonadales</taxon>
        <taxon>Sporomusaceae</taxon>
        <taxon>Anaerospora</taxon>
    </lineage>
</organism>
<name>A0A4R1PY59_9FIRM</name>
<evidence type="ECO:0000256" key="1">
    <source>
        <dbReference type="SAM" id="Phobius"/>
    </source>
</evidence>
<protein>
    <submittedName>
        <fullName evidence="2">Uncharacterized protein</fullName>
    </submittedName>
</protein>
<feature type="transmembrane region" description="Helical" evidence="1">
    <location>
        <begin position="281"/>
        <end position="303"/>
    </location>
</feature>
<accession>A0A4R1PY59</accession>
<gene>
    <name evidence="2" type="ORF">EV210_105156</name>
</gene>
<dbReference type="EMBL" id="SLUI01000005">
    <property type="protein sequence ID" value="TCL37722.1"/>
    <property type="molecule type" value="Genomic_DNA"/>
</dbReference>
<keyword evidence="1" id="KW-0472">Membrane</keyword>
<reference evidence="2 3" key="1">
    <citation type="submission" date="2019-03" db="EMBL/GenBank/DDBJ databases">
        <title>Genomic Encyclopedia of Type Strains, Phase IV (KMG-IV): sequencing the most valuable type-strain genomes for metagenomic binning, comparative biology and taxonomic classification.</title>
        <authorList>
            <person name="Goeker M."/>
        </authorList>
    </citation>
    <scope>NUCLEOTIDE SEQUENCE [LARGE SCALE GENOMIC DNA]</scope>
    <source>
        <strain evidence="2 3">DSM 15969</strain>
    </source>
</reference>
<evidence type="ECO:0000313" key="3">
    <source>
        <dbReference type="Proteomes" id="UP000295063"/>
    </source>
</evidence>
<sequence>MNNTIEISPAAATATESTEAGFMVLPFEQYQFKDFIKSLLGSPQSIGRILDEPYEIEKEDVNQLNELIVQRITQQNEGILIQFTSKIVYNDNSYVELNSIQEFLTYNELRPVISESIHLKWDFLVRFQDKDVPEKQRIQVSMTSSGRSIPFYDGETTIFRNHSSSGMISYRVEHTARTWGADIEALLNNYFASIIKTEPDYKKFIRKHDSKIATIIGLTFLLTSMYTLFAATSSRTNTLLMQFTEFVKETGHEGLASVHNKVDYLITFLITGKNINESTSFFVAFILTFSIFFPIWITTTINYKYPSFILLTKESYKSKEIKIIKLKKRWLSFFFAVASSIITGIASNILYTKYFS</sequence>
<evidence type="ECO:0000313" key="2">
    <source>
        <dbReference type="EMBL" id="TCL37722.1"/>
    </source>
</evidence>
<dbReference type="RefSeq" id="WP_132078714.1">
    <property type="nucleotide sequence ID" value="NZ_SLUI01000005.1"/>
</dbReference>
<comment type="caution">
    <text evidence="2">The sequence shown here is derived from an EMBL/GenBank/DDBJ whole genome shotgun (WGS) entry which is preliminary data.</text>
</comment>
<feature type="transmembrane region" description="Helical" evidence="1">
    <location>
        <begin position="212"/>
        <end position="231"/>
    </location>
</feature>
<dbReference type="AlphaFoldDB" id="A0A4R1PY59"/>
<keyword evidence="1" id="KW-1133">Transmembrane helix</keyword>
<dbReference type="OrthoDB" id="7069095at2"/>